<protein>
    <submittedName>
        <fullName evidence="7">Alpha/beta hydrolase</fullName>
    </submittedName>
</protein>
<dbReference type="InterPro" id="IPR029058">
    <property type="entry name" value="AB_hydrolase_fold"/>
</dbReference>
<evidence type="ECO:0000259" key="6">
    <source>
        <dbReference type="Pfam" id="PF08386"/>
    </source>
</evidence>
<comment type="caution">
    <text evidence="7">The sequence shown here is derived from an EMBL/GenBank/DDBJ whole genome shotgun (WGS) entry which is preliminary data.</text>
</comment>
<gene>
    <name evidence="7" type="ORF">ACFPM7_04800</name>
</gene>
<keyword evidence="2" id="KW-0732">Signal</keyword>
<proteinExistence type="inferred from homology"/>
<evidence type="ECO:0000256" key="1">
    <source>
        <dbReference type="ARBA" id="ARBA00010088"/>
    </source>
</evidence>
<dbReference type="Pfam" id="PF00561">
    <property type="entry name" value="Abhydrolase_1"/>
    <property type="match status" value="1"/>
</dbReference>
<evidence type="ECO:0000313" key="7">
    <source>
        <dbReference type="EMBL" id="MFC5286361.1"/>
    </source>
</evidence>
<dbReference type="Proteomes" id="UP001596157">
    <property type="component" value="Unassembled WGS sequence"/>
</dbReference>
<sequence length="487" mass="52470">MVAALTAGVGVTGTASAGAELRWAPCPENAAVECASLAVPIDWDRPQRGSIEIAVARAKATGQREGVLLHLPGGPGGSGVGALVGGGVLTPELAERFDIVSIDPRGTNRSHPVRCPSDVLSQMPDLVPETGGRHAELKAYSRRLGEACRALTGPLIDHVDAVSVARDIDALRAALGERRLSVYGISYGTLTGQMYAERFPHRVRALLLDSVFDHSLPTRRFLATEARAGEDSFAEFVRWCARESSCALHGQDVGEVYTALYQRAVRGELRWPDEPGERLDVLMFVQTAIGRLYGPDWPGLADFLDALTRAPAPTPAPTPAQTAAEATDMPIAAFCGDHDFAIGSQRDWERAWRDMRREAPTVGGHFAWVAVSLCADWPADTGNPQHRTDVDGGPVVLLMNSRFDPATPLEWAESVDRQLDRSFLLTYEGWGHRVYDRSGCTLDATHRYFLDGRLPTHSRCSAVEPTPADTAPAESAASPAPVPGTGW</sequence>
<dbReference type="Pfam" id="PF08386">
    <property type="entry name" value="Abhydrolase_4"/>
    <property type="match status" value="1"/>
</dbReference>
<dbReference type="PANTHER" id="PTHR43248:SF29">
    <property type="entry name" value="TRIPEPTIDYL AMINOPEPTIDASE"/>
    <property type="match status" value="1"/>
</dbReference>
<feature type="domain" description="AB hydrolase-1" evidence="5">
    <location>
        <begin position="67"/>
        <end position="259"/>
    </location>
</feature>
<dbReference type="InterPro" id="IPR013595">
    <property type="entry name" value="Pept_S33_TAP-like_C"/>
</dbReference>
<dbReference type="SUPFAM" id="SSF53474">
    <property type="entry name" value="alpha/beta-Hydrolases"/>
    <property type="match status" value="1"/>
</dbReference>
<evidence type="ECO:0000313" key="8">
    <source>
        <dbReference type="Proteomes" id="UP001596157"/>
    </source>
</evidence>
<evidence type="ECO:0000256" key="3">
    <source>
        <dbReference type="ARBA" id="ARBA00022801"/>
    </source>
</evidence>
<keyword evidence="3 7" id="KW-0378">Hydrolase</keyword>
<name>A0ABW0EI30_9PSEU</name>
<dbReference type="RefSeq" id="WP_378244228.1">
    <property type="nucleotide sequence ID" value="NZ_JBHSKF010000002.1"/>
</dbReference>
<organism evidence="7 8">
    <name type="scientific">Actinokineospora guangxiensis</name>
    <dbReference type="NCBI Taxonomy" id="1490288"/>
    <lineage>
        <taxon>Bacteria</taxon>
        <taxon>Bacillati</taxon>
        <taxon>Actinomycetota</taxon>
        <taxon>Actinomycetes</taxon>
        <taxon>Pseudonocardiales</taxon>
        <taxon>Pseudonocardiaceae</taxon>
        <taxon>Actinokineospora</taxon>
    </lineage>
</organism>
<feature type="compositionally biased region" description="Low complexity" evidence="4">
    <location>
        <begin position="462"/>
        <end position="479"/>
    </location>
</feature>
<feature type="domain" description="Peptidase S33 tripeptidyl aminopeptidase-like C-terminal" evidence="6">
    <location>
        <begin position="362"/>
        <end position="457"/>
    </location>
</feature>
<dbReference type="PANTHER" id="PTHR43248">
    <property type="entry name" value="2-SUCCINYL-6-HYDROXY-2,4-CYCLOHEXADIENE-1-CARBOXYLATE SYNTHASE"/>
    <property type="match status" value="1"/>
</dbReference>
<dbReference type="InterPro" id="IPR000073">
    <property type="entry name" value="AB_hydrolase_1"/>
</dbReference>
<dbReference type="EMBL" id="JBHSKF010000002">
    <property type="protein sequence ID" value="MFC5286361.1"/>
    <property type="molecule type" value="Genomic_DNA"/>
</dbReference>
<dbReference type="GO" id="GO:0016787">
    <property type="term" value="F:hydrolase activity"/>
    <property type="evidence" value="ECO:0007669"/>
    <property type="project" value="UniProtKB-KW"/>
</dbReference>
<reference evidence="8" key="1">
    <citation type="journal article" date="2019" name="Int. J. Syst. Evol. Microbiol.">
        <title>The Global Catalogue of Microorganisms (GCM) 10K type strain sequencing project: providing services to taxonomists for standard genome sequencing and annotation.</title>
        <authorList>
            <consortium name="The Broad Institute Genomics Platform"/>
            <consortium name="The Broad Institute Genome Sequencing Center for Infectious Disease"/>
            <person name="Wu L."/>
            <person name="Ma J."/>
        </authorList>
    </citation>
    <scope>NUCLEOTIDE SEQUENCE [LARGE SCALE GENOMIC DNA]</scope>
    <source>
        <strain evidence="8">CCUG 59778</strain>
    </source>
</reference>
<keyword evidence="8" id="KW-1185">Reference proteome</keyword>
<accession>A0ABW0EI30</accession>
<dbReference type="Gene3D" id="3.40.50.1820">
    <property type="entry name" value="alpha/beta hydrolase"/>
    <property type="match status" value="1"/>
</dbReference>
<evidence type="ECO:0000259" key="5">
    <source>
        <dbReference type="Pfam" id="PF00561"/>
    </source>
</evidence>
<dbReference type="InterPro" id="IPR051601">
    <property type="entry name" value="Serine_prot/Carboxylest_S33"/>
</dbReference>
<feature type="region of interest" description="Disordered" evidence="4">
    <location>
        <begin position="460"/>
        <end position="487"/>
    </location>
</feature>
<evidence type="ECO:0000256" key="4">
    <source>
        <dbReference type="SAM" id="MobiDB-lite"/>
    </source>
</evidence>
<evidence type="ECO:0000256" key="2">
    <source>
        <dbReference type="ARBA" id="ARBA00022729"/>
    </source>
</evidence>
<comment type="similarity">
    <text evidence="1">Belongs to the peptidase S33 family.</text>
</comment>